<dbReference type="Proteomes" id="UP001164746">
    <property type="component" value="Chromosome 17"/>
</dbReference>
<protein>
    <submittedName>
        <fullName evidence="1">Uncharacterized protein</fullName>
    </submittedName>
</protein>
<dbReference type="EMBL" id="CP111028">
    <property type="protein sequence ID" value="WAR30955.1"/>
    <property type="molecule type" value="Genomic_DNA"/>
</dbReference>
<evidence type="ECO:0000313" key="1">
    <source>
        <dbReference type="EMBL" id="WAR30955.1"/>
    </source>
</evidence>
<reference evidence="1" key="1">
    <citation type="submission" date="2022-11" db="EMBL/GenBank/DDBJ databases">
        <title>Centuries of genome instability and evolution in soft-shell clam transmissible cancer (bioRxiv).</title>
        <authorList>
            <person name="Hart S.F.M."/>
            <person name="Yonemitsu M.A."/>
            <person name="Giersch R.M."/>
            <person name="Beal B.F."/>
            <person name="Arriagada G."/>
            <person name="Davis B.W."/>
            <person name="Ostrander E.A."/>
            <person name="Goff S.P."/>
            <person name="Metzger M.J."/>
        </authorList>
    </citation>
    <scope>NUCLEOTIDE SEQUENCE</scope>
    <source>
        <strain evidence="1">MELC-2E11</strain>
        <tissue evidence="1">Siphon/mantle</tissue>
    </source>
</reference>
<accession>A0ABY7G972</accession>
<name>A0ABY7G972_MYAAR</name>
<gene>
    <name evidence="1" type="ORF">MAR_033497</name>
</gene>
<organism evidence="1 2">
    <name type="scientific">Mya arenaria</name>
    <name type="common">Soft-shell clam</name>
    <dbReference type="NCBI Taxonomy" id="6604"/>
    <lineage>
        <taxon>Eukaryota</taxon>
        <taxon>Metazoa</taxon>
        <taxon>Spiralia</taxon>
        <taxon>Lophotrochozoa</taxon>
        <taxon>Mollusca</taxon>
        <taxon>Bivalvia</taxon>
        <taxon>Autobranchia</taxon>
        <taxon>Heteroconchia</taxon>
        <taxon>Euheterodonta</taxon>
        <taxon>Imparidentia</taxon>
        <taxon>Neoheterodontei</taxon>
        <taxon>Myida</taxon>
        <taxon>Myoidea</taxon>
        <taxon>Myidae</taxon>
        <taxon>Mya</taxon>
    </lineage>
</organism>
<keyword evidence="2" id="KW-1185">Reference proteome</keyword>
<evidence type="ECO:0000313" key="2">
    <source>
        <dbReference type="Proteomes" id="UP001164746"/>
    </source>
</evidence>
<sequence>MKGKSQVSSEAVFQLLGIMCCNYRDFLSGTRCTRSIDSIKTYVESLMSMSQGIENINTCV</sequence>
<proteinExistence type="predicted"/>